<accession>A0A0E9QT22</accession>
<dbReference type="EMBL" id="GBXM01098161">
    <property type="protein sequence ID" value="JAH10416.1"/>
    <property type="molecule type" value="Transcribed_RNA"/>
</dbReference>
<protein>
    <submittedName>
        <fullName evidence="1">Uncharacterized protein</fullName>
    </submittedName>
</protein>
<name>A0A0E9QT22_ANGAN</name>
<evidence type="ECO:0000313" key="1">
    <source>
        <dbReference type="EMBL" id="JAH19979.1"/>
    </source>
</evidence>
<dbReference type="AlphaFoldDB" id="A0A0E9QT22"/>
<sequence length="24" mass="3062">MQLLPMRYRFTSVKFVFLFHHYSI</sequence>
<organism evidence="1">
    <name type="scientific">Anguilla anguilla</name>
    <name type="common">European freshwater eel</name>
    <name type="synonym">Muraena anguilla</name>
    <dbReference type="NCBI Taxonomy" id="7936"/>
    <lineage>
        <taxon>Eukaryota</taxon>
        <taxon>Metazoa</taxon>
        <taxon>Chordata</taxon>
        <taxon>Craniata</taxon>
        <taxon>Vertebrata</taxon>
        <taxon>Euteleostomi</taxon>
        <taxon>Actinopterygii</taxon>
        <taxon>Neopterygii</taxon>
        <taxon>Teleostei</taxon>
        <taxon>Anguilliformes</taxon>
        <taxon>Anguillidae</taxon>
        <taxon>Anguilla</taxon>
    </lineage>
</organism>
<proteinExistence type="predicted"/>
<reference evidence="1" key="2">
    <citation type="journal article" date="2015" name="Fish Shellfish Immunol.">
        <title>Early steps in the European eel (Anguilla anguilla)-Vibrio vulnificus interaction in the gills: Role of the RtxA13 toxin.</title>
        <authorList>
            <person name="Callol A."/>
            <person name="Pajuelo D."/>
            <person name="Ebbesson L."/>
            <person name="Teles M."/>
            <person name="MacKenzie S."/>
            <person name="Amaro C."/>
        </authorList>
    </citation>
    <scope>NUCLEOTIDE SEQUENCE</scope>
</reference>
<dbReference type="EMBL" id="GBXM01088598">
    <property type="protein sequence ID" value="JAH19979.1"/>
    <property type="molecule type" value="Transcribed_RNA"/>
</dbReference>
<reference evidence="1" key="1">
    <citation type="submission" date="2014-11" db="EMBL/GenBank/DDBJ databases">
        <authorList>
            <person name="Amaro Gonzalez C."/>
        </authorList>
    </citation>
    <scope>NUCLEOTIDE SEQUENCE</scope>
</reference>